<feature type="transmembrane region" description="Helical" evidence="1">
    <location>
        <begin position="6"/>
        <end position="26"/>
    </location>
</feature>
<dbReference type="EMBL" id="JAAXZB010000001">
    <property type="protein sequence ID" value="NKW09810.1"/>
    <property type="molecule type" value="Genomic_DNA"/>
</dbReference>
<keyword evidence="1" id="KW-0472">Membrane</keyword>
<keyword evidence="1" id="KW-1133">Transmembrane helix</keyword>
<proteinExistence type="predicted"/>
<evidence type="ECO:0000313" key="3">
    <source>
        <dbReference type="Proteomes" id="UP000558475"/>
    </source>
</evidence>
<organism evidence="2 3">
    <name type="scientific">Brucella tritici</name>
    <dbReference type="NCBI Taxonomy" id="94626"/>
    <lineage>
        <taxon>Bacteria</taxon>
        <taxon>Pseudomonadati</taxon>
        <taxon>Pseudomonadota</taxon>
        <taxon>Alphaproteobacteria</taxon>
        <taxon>Hyphomicrobiales</taxon>
        <taxon>Brucellaceae</taxon>
        <taxon>Brucella/Ochrobactrum group</taxon>
        <taxon>Brucella</taxon>
    </lineage>
</organism>
<gene>
    <name evidence="2" type="ORF">HGG76_10380</name>
</gene>
<keyword evidence="1" id="KW-0812">Transmembrane</keyword>
<dbReference type="AlphaFoldDB" id="A0A7X6JCT0"/>
<sequence length="78" mass="8471">MHPVIGFQVASVHSILVLSAISMHLADINEMGRAIWLNCKSEGLVIAPPININAVAARFERAIDAVTDLYNLCERAAQ</sequence>
<accession>A0A7X6JCT0</accession>
<evidence type="ECO:0000256" key="1">
    <source>
        <dbReference type="SAM" id="Phobius"/>
    </source>
</evidence>
<name>A0A7X6JCT0_9HYPH</name>
<evidence type="ECO:0000313" key="2">
    <source>
        <dbReference type="EMBL" id="NKW09810.1"/>
    </source>
</evidence>
<dbReference type="Proteomes" id="UP000558475">
    <property type="component" value="Unassembled WGS sequence"/>
</dbReference>
<reference evidence="2 3" key="1">
    <citation type="submission" date="2020-04" db="EMBL/GenBank/DDBJ databases">
        <title>Whole genome sequencing of clinical and environmental type strains of Ochrobactrum.</title>
        <authorList>
            <person name="Dharne M."/>
        </authorList>
    </citation>
    <scope>NUCLEOTIDE SEQUENCE [LARGE SCALE GENOMIC DNA]</scope>
    <source>
        <strain evidence="2 3">DSM 13340</strain>
    </source>
</reference>
<comment type="caution">
    <text evidence="2">The sequence shown here is derived from an EMBL/GenBank/DDBJ whole genome shotgun (WGS) entry which is preliminary data.</text>
</comment>
<protein>
    <submittedName>
        <fullName evidence="2">Uncharacterized protein</fullName>
    </submittedName>
</protein>